<dbReference type="PANTHER" id="PTHR22916">
    <property type="entry name" value="GLYCOSYLTRANSFERASE"/>
    <property type="match status" value="1"/>
</dbReference>
<dbReference type="PANTHER" id="PTHR22916:SF3">
    <property type="entry name" value="UDP-GLCNAC:BETAGAL BETA-1,3-N-ACETYLGLUCOSAMINYLTRANSFERASE-LIKE PROTEIN 1"/>
    <property type="match status" value="1"/>
</dbReference>
<dbReference type="EMBL" id="JANGCH010000021">
    <property type="protein sequence ID" value="MCQ5122629.1"/>
    <property type="molecule type" value="Genomic_DNA"/>
</dbReference>
<dbReference type="InterPro" id="IPR001173">
    <property type="entry name" value="Glyco_trans_2-like"/>
</dbReference>
<dbReference type="InterPro" id="IPR029044">
    <property type="entry name" value="Nucleotide-diphossugar_trans"/>
</dbReference>
<sequence length="313" mass="37157">MKSRMILVLLSAYNGEKYISAQIESILHQKTEHQVDLLIRDDGSNDDTLNILQEYETKYPDRIKVVEGKNIGYIKSFFWLIQEANGYDYYSLSDQDDVWLDNKLDIAVKYLEQEDNKIPLLYASTSYLVHDDLIPFGTTQKKKREITFYNTIIQNFLPGHEQVMNQALLDELKKPINYAKIYVYDSWITNVAMVKGKIIFNNDSFVYYRQHQNNEVGFGEGKIGWFKERVKRIRNNDNKKYAIQINYFFEVYADSLNRLQYEELRNFIRSNKKLLLRLSYICHSQLYRQSANQTMLFRILYLFGGYKNESKSC</sequence>
<feature type="domain" description="Glycosyltransferase 2-like" evidence="1">
    <location>
        <begin position="8"/>
        <end position="118"/>
    </location>
</feature>
<reference evidence="2 3" key="1">
    <citation type="submission" date="2022-06" db="EMBL/GenBank/DDBJ databases">
        <title>Isolation of gut microbiota from human fecal samples.</title>
        <authorList>
            <person name="Pamer E.G."/>
            <person name="Barat B."/>
            <person name="Waligurski E."/>
            <person name="Medina S."/>
            <person name="Paddock L."/>
            <person name="Mostad J."/>
        </authorList>
    </citation>
    <scope>NUCLEOTIDE SEQUENCE [LARGE SCALE GENOMIC DNA]</scope>
    <source>
        <strain evidence="2 3">DFI.6.1</strain>
    </source>
</reference>
<keyword evidence="3" id="KW-1185">Reference proteome</keyword>
<keyword evidence="2" id="KW-0808">Transferase</keyword>
<dbReference type="Pfam" id="PF00535">
    <property type="entry name" value="Glycos_transf_2"/>
    <property type="match status" value="1"/>
</dbReference>
<organism evidence="2 3">
    <name type="scientific">Massilicoli timonensis</name>
    <dbReference type="NCBI Taxonomy" id="2015901"/>
    <lineage>
        <taxon>Bacteria</taxon>
        <taxon>Bacillati</taxon>
        <taxon>Bacillota</taxon>
        <taxon>Erysipelotrichia</taxon>
        <taxon>Erysipelotrichales</taxon>
        <taxon>Erysipelotrichaceae</taxon>
        <taxon>Massilicoli</taxon>
    </lineage>
</organism>
<dbReference type="SUPFAM" id="SSF53448">
    <property type="entry name" value="Nucleotide-diphospho-sugar transferases"/>
    <property type="match status" value="1"/>
</dbReference>
<proteinExistence type="predicted"/>
<evidence type="ECO:0000259" key="1">
    <source>
        <dbReference type="Pfam" id="PF00535"/>
    </source>
</evidence>
<protein>
    <submittedName>
        <fullName evidence="2">Glycosyltransferase</fullName>
        <ecNumber evidence="2">2.4.-.-</ecNumber>
    </submittedName>
</protein>
<dbReference type="Gene3D" id="3.90.550.10">
    <property type="entry name" value="Spore Coat Polysaccharide Biosynthesis Protein SpsA, Chain A"/>
    <property type="match status" value="1"/>
</dbReference>
<keyword evidence="2" id="KW-0328">Glycosyltransferase</keyword>
<evidence type="ECO:0000313" key="2">
    <source>
        <dbReference type="EMBL" id="MCQ5122629.1"/>
    </source>
</evidence>
<name>A0ABT1SN29_9FIRM</name>
<evidence type="ECO:0000313" key="3">
    <source>
        <dbReference type="Proteomes" id="UP001524435"/>
    </source>
</evidence>
<dbReference type="EC" id="2.4.-.-" evidence="2"/>
<accession>A0ABT1SN29</accession>
<dbReference type="GO" id="GO:0016757">
    <property type="term" value="F:glycosyltransferase activity"/>
    <property type="evidence" value="ECO:0007669"/>
    <property type="project" value="UniProtKB-KW"/>
</dbReference>
<gene>
    <name evidence="2" type="ORF">NE663_10235</name>
</gene>
<dbReference type="Proteomes" id="UP001524435">
    <property type="component" value="Unassembled WGS sequence"/>
</dbReference>
<comment type="caution">
    <text evidence="2">The sequence shown here is derived from an EMBL/GenBank/DDBJ whole genome shotgun (WGS) entry which is preliminary data.</text>
</comment>
<dbReference type="RefSeq" id="WP_256198322.1">
    <property type="nucleotide sequence ID" value="NZ_JANGCH010000021.1"/>
</dbReference>